<comment type="caution">
    <text evidence="1">The sequence shown here is derived from an EMBL/GenBank/DDBJ whole genome shotgun (WGS) entry which is preliminary data.</text>
</comment>
<protein>
    <submittedName>
        <fullName evidence="1">Uncharacterized protein</fullName>
    </submittedName>
</protein>
<dbReference type="AlphaFoldDB" id="A0AAV7TFF1"/>
<accession>A0AAV7TFF1</accession>
<organism evidence="1 2">
    <name type="scientific">Pleurodeles waltl</name>
    <name type="common">Iberian ribbed newt</name>
    <dbReference type="NCBI Taxonomy" id="8319"/>
    <lineage>
        <taxon>Eukaryota</taxon>
        <taxon>Metazoa</taxon>
        <taxon>Chordata</taxon>
        <taxon>Craniata</taxon>
        <taxon>Vertebrata</taxon>
        <taxon>Euteleostomi</taxon>
        <taxon>Amphibia</taxon>
        <taxon>Batrachia</taxon>
        <taxon>Caudata</taxon>
        <taxon>Salamandroidea</taxon>
        <taxon>Salamandridae</taxon>
        <taxon>Pleurodelinae</taxon>
        <taxon>Pleurodeles</taxon>
    </lineage>
</organism>
<evidence type="ECO:0000313" key="2">
    <source>
        <dbReference type="Proteomes" id="UP001066276"/>
    </source>
</evidence>
<proteinExistence type="predicted"/>
<dbReference type="Proteomes" id="UP001066276">
    <property type="component" value="Chromosome 3_2"/>
</dbReference>
<name>A0AAV7TFF1_PLEWA</name>
<dbReference type="EMBL" id="JANPWB010000006">
    <property type="protein sequence ID" value="KAJ1175123.1"/>
    <property type="molecule type" value="Genomic_DNA"/>
</dbReference>
<sequence length="98" mass="10341">MAGVSVPHRKGASTGCRNYRVRLQAVPICEKAGIYGPAAPLLKLHSDLARRGCMAHEEPQAGRGQAQGMLWQSGLACDQLTLGVASSGRLTVLQSSQL</sequence>
<gene>
    <name evidence="1" type="ORF">NDU88_000414</name>
</gene>
<reference evidence="1" key="1">
    <citation type="journal article" date="2022" name="bioRxiv">
        <title>Sequencing and chromosome-scale assembly of the giantPleurodeles waltlgenome.</title>
        <authorList>
            <person name="Brown T."/>
            <person name="Elewa A."/>
            <person name="Iarovenko S."/>
            <person name="Subramanian E."/>
            <person name="Araus A.J."/>
            <person name="Petzold A."/>
            <person name="Susuki M."/>
            <person name="Suzuki K.-i.T."/>
            <person name="Hayashi T."/>
            <person name="Toyoda A."/>
            <person name="Oliveira C."/>
            <person name="Osipova E."/>
            <person name="Leigh N.D."/>
            <person name="Simon A."/>
            <person name="Yun M.H."/>
        </authorList>
    </citation>
    <scope>NUCLEOTIDE SEQUENCE</scope>
    <source>
        <strain evidence="1">20211129_DDA</strain>
        <tissue evidence="1">Liver</tissue>
    </source>
</reference>
<evidence type="ECO:0000313" key="1">
    <source>
        <dbReference type="EMBL" id="KAJ1175123.1"/>
    </source>
</evidence>
<keyword evidence="2" id="KW-1185">Reference proteome</keyword>